<dbReference type="InterPro" id="IPR019282">
    <property type="entry name" value="Glycoamylase-like_cons_dom"/>
</dbReference>
<gene>
    <name evidence="3" type="ORF">IX84_13200</name>
</gene>
<dbReference type="RefSeq" id="WP_052515979.1">
    <property type="nucleotide sequence ID" value="NZ_JBKAGJ010000023.1"/>
</dbReference>
<feature type="signal peptide" evidence="1">
    <location>
        <begin position="1"/>
        <end position="20"/>
    </location>
</feature>
<dbReference type="Proteomes" id="UP000029736">
    <property type="component" value="Unassembled WGS sequence"/>
</dbReference>
<dbReference type="OrthoDB" id="5937621at2"/>
<evidence type="ECO:0000313" key="4">
    <source>
        <dbReference type="Proteomes" id="UP000029736"/>
    </source>
</evidence>
<name>A0A098S5X7_9BACT</name>
<organism evidence="3 4">
    <name type="scientific">Phaeodactylibacter xiamenensis</name>
    <dbReference type="NCBI Taxonomy" id="1524460"/>
    <lineage>
        <taxon>Bacteria</taxon>
        <taxon>Pseudomonadati</taxon>
        <taxon>Bacteroidota</taxon>
        <taxon>Saprospiria</taxon>
        <taxon>Saprospirales</taxon>
        <taxon>Haliscomenobacteraceae</taxon>
        <taxon>Phaeodactylibacter</taxon>
    </lineage>
</organism>
<feature type="domain" description="Glycoamylase-like" evidence="2">
    <location>
        <begin position="198"/>
        <end position="416"/>
    </location>
</feature>
<dbReference type="PROSITE" id="PS50096">
    <property type="entry name" value="IQ"/>
    <property type="match status" value="1"/>
</dbReference>
<dbReference type="EMBL" id="JPOS01000033">
    <property type="protein sequence ID" value="KGE87729.1"/>
    <property type="molecule type" value="Genomic_DNA"/>
</dbReference>
<evidence type="ECO:0000256" key="1">
    <source>
        <dbReference type="SAM" id="SignalP"/>
    </source>
</evidence>
<accession>A0A098S5X7</accession>
<evidence type="ECO:0000313" key="3">
    <source>
        <dbReference type="EMBL" id="KGE87729.1"/>
    </source>
</evidence>
<protein>
    <recommendedName>
        <fullName evidence="2">Glycoamylase-like domain-containing protein</fullName>
    </recommendedName>
</protein>
<dbReference type="STRING" id="1524460.IX84_13200"/>
<dbReference type="PIRSF" id="PIRSF028431">
    <property type="entry name" value="UCP028431"/>
    <property type="match status" value="1"/>
</dbReference>
<dbReference type="Gene3D" id="1.50.10.140">
    <property type="match status" value="1"/>
</dbReference>
<evidence type="ECO:0000259" key="2">
    <source>
        <dbReference type="Pfam" id="PF10091"/>
    </source>
</evidence>
<keyword evidence="4" id="KW-1185">Reference proteome</keyword>
<proteinExistence type="predicted"/>
<comment type="caution">
    <text evidence="3">The sequence shown here is derived from an EMBL/GenBank/DDBJ whole genome shotgun (WGS) entry which is preliminary data.</text>
</comment>
<feature type="chain" id="PRO_5001939857" description="Glycoamylase-like domain-containing protein" evidence="1">
    <location>
        <begin position="21"/>
        <end position="435"/>
    </location>
</feature>
<dbReference type="Pfam" id="PF10091">
    <property type="entry name" value="Glycoamylase"/>
    <property type="match status" value="1"/>
</dbReference>
<reference evidence="3 4" key="1">
    <citation type="journal article" date="2014" name="Int. J. Syst. Evol. Microbiol.">
        <title>Phaeodactylibacter xiamenensis gen. nov., sp. nov., a member of the family Saprospiraceae isolated from the marine alga Phaeodactylum tricornutum.</title>
        <authorList>
            <person name="Chen Z.Jr."/>
            <person name="Lei X."/>
            <person name="Lai Q."/>
            <person name="Li Y."/>
            <person name="Zhang B."/>
            <person name="Zhang J."/>
            <person name="Zhang H."/>
            <person name="Yang L."/>
            <person name="Zheng W."/>
            <person name="Tian Y."/>
            <person name="Yu Z."/>
            <person name="Xu H.Jr."/>
            <person name="Zheng T."/>
        </authorList>
    </citation>
    <scope>NUCLEOTIDE SEQUENCE [LARGE SCALE GENOMIC DNA]</scope>
    <source>
        <strain evidence="3 4">KD52</strain>
    </source>
</reference>
<dbReference type="InterPro" id="IPR016883">
    <property type="entry name" value="UCP028431"/>
</dbReference>
<dbReference type="AlphaFoldDB" id="A0A098S5X7"/>
<keyword evidence="1" id="KW-0732">Signal</keyword>
<sequence>MIRYIALGLLCALLGSPAVAQSDEALLDRVQQQTFNYFWEGGEPISGAAPERIHEDVYPQDDADVVTSGGTGFGIMATIAAIERGYISRKAGRKRLQKLAEWLRDADRFHGAWAHWMYPSGKVKPFSRYDDGGDLVETAFLVQGLIVARQYFRKGNKKERELAELLDQLWREVEWSWYTQGENVLYWHWSPTHEWRMNFAVTGYNECTIMYILAAASPTHPIDPAAWHEGYMKDGEIVSNESAYGYDVVLDHNGEQTIPVGPLFWAHYSFLGLNPQGLQDSYADYWELNRSHALIHHAYAVENPREYKGYSEACWGMTASYSLGGYTAHAPSNDMGVITPTAALSSFPYTPDESMAFLRHLYTNHPDYIGQYGPYDAFSEQSGWCPPCYLAIDQLPIPVMIENYRSGLIWELFMSAPEIQEGLKKLDIQKHTTTK</sequence>